<dbReference type="PANTHER" id="PTHR39431">
    <property type="entry name" value="FRPA/C-RELATED PROTEIN"/>
    <property type="match status" value="1"/>
</dbReference>
<evidence type="ECO:0000313" key="2">
    <source>
        <dbReference type="Proteomes" id="UP000011765"/>
    </source>
</evidence>
<accession>M1E6T8</accession>
<keyword evidence="2" id="KW-1185">Reference proteome</keyword>
<dbReference type="AlphaFoldDB" id="M1E6T8"/>
<gene>
    <name evidence="1" type="ORF">Thena_0077</name>
</gene>
<dbReference type="KEGG" id="tnr:Thena_0077"/>
<dbReference type="eggNOG" id="COG2931">
    <property type="taxonomic scope" value="Bacteria"/>
</dbReference>
<reference evidence="1 2" key="1">
    <citation type="submission" date="2011-04" db="EMBL/GenBank/DDBJ databases">
        <title>The complete genome of Thermodesulfobium narugense DSM 14796.</title>
        <authorList>
            <consortium name="US DOE Joint Genome Institute (JGI-PGF)"/>
            <person name="Lucas S."/>
            <person name="Han J."/>
            <person name="Lapidus A."/>
            <person name="Bruce D."/>
            <person name="Goodwin L."/>
            <person name="Pitluck S."/>
            <person name="Peters L."/>
            <person name="Kyrpides N."/>
            <person name="Mavromatis K."/>
            <person name="Pagani I."/>
            <person name="Ivanova N."/>
            <person name="Ovchinnikova G."/>
            <person name="Zhang X."/>
            <person name="Saunders L."/>
            <person name="Detter J.C."/>
            <person name="Tapia R."/>
            <person name="Han C."/>
            <person name="Land M."/>
            <person name="Hauser L."/>
            <person name="Markowitz V."/>
            <person name="Cheng J.-F."/>
            <person name="Hugenholtz P."/>
            <person name="Woyke T."/>
            <person name="Wu D."/>
            <person name="Spring S."/>
            <person name="Schroeder M."/>
            <person name="Brambilla E."/>
            <person name="Klenk H.-P."/>
            <person name="Eisen J.A."/>
        </authorList>
    </citation>
    <scope>NUCLEOTIDE SEQUENCE [LARGE SCALE GENOMIC DNA]</scope>
    <source>
        <strain evidence="1 2">DSM 14796</strain>
    </source>
</reference>
<dbReference type="Proteomes" id="UP000011765">
    <property type="component" value="Chromosome"/>
</dbReference>
<dbReference type="EMBL" id="CP002690">
    <property type="protein sequence ID" value="AEE13729.1"/>
    <property type="molecule type" value="Genomic_DNA"/>
</dbReference>
<protein>
    <submittedName>
        <fullName evidence="1">Uncharacterized protein</fullName>
    </submittedName>
</protein>
<sequence>MGLLALLWLYKISKTGSYTLLKNALKEAGMESTGIIDTRVLTNLLKGEFLLDDGALTAGKSANRISDGMDPNSAIGKSTAELLGAIIGGMLGGPIGSLILSEAFSQLGGFLWDRFEDGSILKILDEWALANQNPGYAYPKTVQSLLGQGILHTDPLVIDLSGKGIRLTDINSSKAMFDLTGSGFANKVGWITNDEGFLVLDKNNNGKVDDISEMFGNSSTSGFQSLSAYDANKDGKIDSSNPIFKDLKVWQDTNNDGITEPGELKSLSELGIKSISLNAQRTNITQNGNQITQIASVEKEDGTTLQAADVNLTLNKLYSYYNKDVQLNPDILGLPWIKGYGFMPDLPIAMSLDTTLLNMVSSAVLNCTTNAQ</sequence>
<dbReference type="OrthoDB" id="1676884at2"/>
<proteinExistence type="predicted"/>
<evidence type="ECO:0000313" key="1">
    <source>
        <dbReference type="EMBL" id="AEE13729.1"/>
    </source>
</evidence>
<dbReference type="HOGENOM" id="CLU_743808_0_0_9"/>
<dbReference type="STRING" id="747365.Thena_0077"/>
<organism evidence="1 2">
    <name type="scientific">Thermodesulfobium narugense DSM 14796</name>
    <dbReference type="NCBI Taxonomy" id="747365"/>
    <lineage>
        <taxon>Bacteria</taxon>
        <taxon>Pseudomonadati</taxon>
        <taxon>Thermodesulfobiota</taxon>
        <taxon>Thermodesulfobiia</taxon>
        <taxon>Thermodesulfobiales</taxon>
        <taxon>Thermodesulfobiaceae</taxon>
        <taxon>Thermodesulfobium</taxon>
    </lineage>
</organism>
<dbReference type="RefSeq" id="WP_013755459.1">
    <property type="nucleotide sequence ID" value="NC_015499.1"/>
</dbReference>
<name>M1E6T8_9BACT</name>
<dbReference type="PANTHER" id="PTHR39431:SF1">
    <property type="entry name" value="FRPA_C-RELATED PROTEIN"/>
    <property type="match status" value="1"/>
</dbReference>